<dbReference type="PROSITE" id="PS50902">
    <property type="entry name" value="FLAVODOXIN_LIKE"/>
    <property type="match status" value="1"/>
</dbReference>
<feature type="region of interest" description="Disordered" evidence="1">
    <location>
        <begin position="32"/>
        <end position="55"/>
    </location>
</feature>
<feature type="chain" id="PRO_5046549494" evidence="2">
    <location>
        <begin position="26"/>
        <end position="212"/>
    </location>
</feature>
<reference evidence="4 5" key="1">
    <citation type="submission" date="2023-07" db="EMBL/GenBank/DDBJ databases">
        <title>Genomic Encyclopedia of Type Strains, Phase IV (KMG-IV): sequencing the most valuable type-strain genomes for metagenomic binning, comparative biology and taxonomic classification.</title>
        <authorList>
            <person name="Goeker M."/>
        </authorList>
    </citation>
    <scope>NUCLEOTIDE SEQUENCE [LARGE SCALE GENOMIC DNA]</scope>
    <source>
        <strain evidence="4 5">DSM 16980</strain>
    </source>
</reference>
<evidence type="ECO:0000256" key="2">
    <source>
        <dbReference type="SAM" id="SignalP"/>
    </source>
</evidence>
<gene>
    <name evidence="4" type="ORF">J2S01_002134</name>
</gene>
<evidence type="ECO:0000313" key="4">
    <source>
        <dbReference type="EMBL" id="MDQ0204406.1"/>
    </source>
</evidence>
<feature type="signal peptide" evidence="2">
    <location>
        <begin position="1"/>
        <end position="25"/>
    </location>
</feature>
<dbReference type="Pfam" id="PF12682">
    <property type="entry name" value="Flavodoxin_4"/>
    <property type="match status" value="1"/>
</dbReference>
<dbReference type="PROSITE" id="PS51257">
    <property type="entry name" value="PROKAR_LIPOPROTEIN"/>
    <property type="match status" value="1"/>
</dbReference>
<organism evidence="4 5">
    <name type="scientific">Pectinatus haikarae</name>
    <dbReference type="NCBI Taxonomy" id="349096"/>
    <lineage>
        <taxon>Bacteria</taxon>
        <taxon>Bacillati</taxon>
        <taxon>Bacillota</taxon>
        <taxon>Negativicutes</taxon>
        <taxon>Selenomonadales</taxon>
        <taxon>Selenomonadaceae</taxon>
        <taxon>Pectinatus</taxon>
    </lineage>
</organism>
<keyword evidence="5" id="KW-1185">Reference proteome</keyword>
<dbReference type="InterPro" id="IPR008254">
    <property type="entry name" value="Flavodoxin/NO_synth"/>
</dbReference>
<dbReference type="PANTHER" id="PTHR39201:SF1">
    <property type="entry name" value="FLAVODOXIN-LIKE DOMAIN-CONTAINING PROTEIN"/>
    <property type="match status" value="1"/>
</dbReference>
<evidence type="ECO:0000313" key="5">
    <source>
        <dbReference type="Proteomes" id="UP001239167"/>
    </source>
</evidence>
<dbReference type="SUPFAM" id="SSF52218">
    <property type="entry name" value="Flavoproteins"/>
    <property type="match status" value="1"/>
</dbReference>
<dbReference type="PANTHER" id="PTHR39201">
    <property type="entry name" value="EXPORTED PROTEIN-RELATED"/>
    <property type="match status" value="1"/>
</dbReference>
<feature type="domain" description="Flavodoxin-like" evidence="3">
    <location>
        <begin position="63"/>
        <end position="212"/>
    </location>
</feature>
<evidence type="ECO:0000256" key="1">
    <source>
        <dbReference type="SAM" id="MobiDB-lite"/>
    </source>
</evidence>
<dbReference type="Gene3D" id="3.40.50.360">
    <property type="match status" value="1"/>
</dbReference>
<keyword evidence="2" id="KW-0732">Signal</keyword>
<keyword evidence="4" id="KW-0449">Lipoprotein</keyword>
<name>A0ABT9YA45_9FIRM</name>
<dbReference type="RefSeq" id="WP_307224720.1">
    <property type="nucleotide sequence ID" value="NZ_CP116940.1"/>
</dbReference>
<dbReference type="EMBL" id="JAUSUE010000016">
    <property type="protein sequence ID" value="MDQ0204406.1"/>
    <property type="molecule type" value="Genomic_DNA"/>
</dbReference>
<protein>
    <submittedName>
        <fullName evidence="4">Flavodoxin/predicted small lipoprotein YifL</fullName>
    </submittedName>
</protein>
<feature type="compositionally biased region" description="Polar residues" evidence="1">
    <location>
        <begin position="32"/>
        <end position="49"/>
    </location>
</feature>
<comment type="caution">
    <text evidence="4">The sequence shown here is derived from an EMBL/GenBank/DDBJ whole genome shotgun (WGS) entry which is preliminary data.</text>
</comment>
<accession>A0ABT9YA45</accession>
<evidence type="ECO:0000259" key="3">
    <source>
        <dbReference type="PROSITE" id="PS50902"/>
    </source>
</evidence>
<dbReference type="Proteomes" id="UP001239167">
    <property type="component" value="Unassembled WGS sequence"/>
</dbReference>
<proteinExistence type="predicted"/>
<dbReference type="InterPro" id="IPR029039">
    <property type="entry name" value="Flavoprotein-like_sf"/>
</dbReference>
<sequence>MKKLFIMAVSSCMLLLLAGCGSNNAANSSSLQQKMTSTVTDKNDSANAKTSEDKSMNTNGKKILVTYFSQTGNTRRAAEQIHNLVGGDIVEIKTVTPYPTGYNECVEVAKQEKETNARPVLSTKIDNMDSYDVIFVGYPIWWHTAPMAIYTFLQSYNFSGKTVIPFCTSASSEFSESMPAIQSLCPNSTILEGVRANEPKEVEAWLAKIGMR</sequence>